<dbReference type="HOGENOM" id="CLU_2835980_0_0_1"/>
<dbReference type="Gene3D" id="3.80.10.10">
    <property type="entry name" value="Ribonuclease Inhibitor"/>
    <property type="match status" value="1"/>
</dbReference>
<dbReference type="EMBL" id="CM009307">
    <property type="protein sequence ID" value="PNS93998.1"/>
    <property type="molecule type" value="Genomic_DNA"/>
</dbReference>
<reference evidence="1 2" key="1">
    <citation type="journal article" date="2006" name="Science">
        <title>The genome of black cottonwood, Populus trichocarpa (Torr. &amp; Gray).</title>
        <authorList>
            <person name="Tuskan G.A."/>
            <person name="Difazio S."/>
            <person name="Jansson S."/>
            <person name="Bohlmann J."/>
            <person name="Grigoriev I."/>
            <person name="Hellsten U."/>
            <person name="Putnam N."/>
            <person name="Ralph S."/>
            <person name="Rombauts S."/>
            <person name="Salamov A."/>
            <person name="Schein J."/>
            <person name="Sterck L."/>
            <person name="Aerts A."/>
            <person name="Bhalerao R.R."/>
            <person name="Bhalerao R.P."/>
            <person name="Blaudez D."/>
            <person name="Boerjan W."/>
            <person name="Brun A."/>
            <person name="Brunner A."/>
            <person name="Busov V."/>
            <person name="Campbell M."/>
            <person name="Carlson J."/>
            <person name="Chalot M."/>
            <person name="Chapman J."/>
            <person name="Chen G.L."/>
            <person name="Cooper D."/>
            <person name="Coutinho P.M."/>
            <person name="Couturier J."/>
            <person name="Covert S."/>
            <person name="Cronk Q."/>
            <person name="Cunningham R."/>
            <person name="Davis J."/>
            <person name="Degroeve S."/>
            <person name="Dejardin A."/>
            <person name="Depamphilis C."/>
            <person name="Detter J."/>
            <person name="Dirks B."/>
            <person name="Dubchak I."/>
            <person name="Duplessis S."/>
            <person name="Ehlting J."/>
            <person name="Ellis B."/>
            <person name="Gendler K."/>
            <person name="Goodstein D."/>
            <person name="Gribskov M."/>
            <person name="Grimwood J."/>
            <person name="Groover A."/>
            <person name="Gunter L."/>
            <person name="Hamberger B."/>
            <person name="Heinze B."/>
            <person name="Helariutta Y."/>
            <person name="Henrissat B."/>
            <person name="Holligan D."/>
            <person name="Holt R."/>
            <person name="Huang W."/>
            <person name="Islam-Faridi N."/>
            <person name="Jones S."/>
            <person name="Jones-Rhoades M."/>
            <person name="Jorgensen R."/>
            <person name="Joshi C."/>
            <person name="Kangasjarvi J."/>
            <person name="Karlsson J."/>
            <person name="Kelleher C."/>
            <person name="Kirkpatrick R."/>
            <person name="Kirst M."/>
            <person name="Kohler A."/>
            <person name="Kalluri U."/>
            <person name="Larimer F."/>
            <person name="Leebens-Mack J."/>
            <person name="Leple J.C."/>
            <person name="Locascio P."/>
            <person name="Lou Y."/>
            <person name="Lucas S."/>
            <person name="Martin F."/>
            <person name="Montanini B."/>
            <person name="Napoli C."/>
            <person name="Nelson D.R."/>
            <person name="Nelson C."/>
            <person name="Nieminen K."/>
            <person name="Nilsson O."/>
            <person name="Pereda V."/>
            <person name="Peter G."/>
            <person name="Philippe R."/>
            <person name="Pilate G."/>
            <person name="Poliakov A."/>
            <person name="Razumovskaya J."/>
            <person name="Richardson P."/>
            <person name="Rinaldi C."/>
            <person name="Ritland K."/>
            <person name="Rouze P."/>
            <person name="Ryaboy D."/>
            <person name="Schmutz J."/>
            <person name="Schrader J."/>
            <person name="Segerman B."/>
            <person name="Shin H."/>
            <person name="Siddiqui A."/>
            <person name="Sterky F."/>
            <person name="Terry A."/>
            <person name="Tsai C.J."/>
            <person name="Uberbacher E."/>
            <person name="Unneberg P."/>
            <person name="Vahala J."/>
            <person name="Wall K."/>
            <person name="Wessler S."/>
            <person name="Yang G."/>
            <person name="Yin T."/>
            <person name="Douglas C."/>
            <person name="Marra M."/>
            <person name="Sandberg G."/>
            <person name="Van de Peer Y."/>
            <person name="Rokhsar D."/>
        </authorList>
    </citation>
    <scope>NUCLEOTIDE SEQUENCE [LARGE SCALE GENOMIC DNA]</scope>
    <source>
        <strain evidence="2">cv. Nisqually</strain>
    </source>
</reference>
<evidence type="ECO:0000313" key="2">
    <source>
        <dbReference type="Proteomes" id="UP000006729"/>
    </source>
</evidence>
<dbReference type="AlphaFoldDB" id="U7DZ99"/>
<name>U7DZ99_POPTR</name>
<proteinExistence type="predicted"/>
<dbReference type="InterPro" id="IPR032675">
    <property type="entry name" value="LRR_dom_sf"/>
</dbReference>
<dbReference type="eggNOG" id="KOG1947">
    <property type="taxonomic scope" value="Eukaryota"/>
</dbReference>
<dbReference type="STRING" id="3694.U7DZ99"/>
<dbReference type="Proteomes" id="UP000006729">
    <property type="component" value="Chromosome 18"/>
</dbReference>
<keyword evidence="2" id="KW-1185">Reference proteome</keyword>
<gene>
    <name evidence="1" type="ORF">POPTR_018G118400</name>
</gene>
<dbReference type="InParanoid" id="U7DZ99"/>
<accession>U7DZ99</accession>
<organism evidence="1 2">
    <name type="scientific">Populus trichocarpa</name>
    <name type="common">Western balsam poplar</name>
    <name type="synonym">Populus balsamifera subsp. trichocarpa</name>
    <dbReference type="NCBI Taxonomy" id="3694"/>
    <lineage>
        <taxon>Eukaryota</taxon>
        <taxon>Viridiplantae</taxon>
        <taxon>Streptophyta</taxon>
        <taxon>Embryophyta</taxon>
        <taxon>Tracheophyta</taxon>
        <taxon>Spermatophyta</taxon>
        <taxon>Magnoliopsida</taxon>
        <taxon>eudicotyledons</taxon>
        <taxon>Gunneridae</taxon>
        <taxon>Pentapetalae</taxon>
        <taxon>rosids</taxon>
        <taxon>fabids</taxon>
        <taxon>Malpighiales</taxon>
        <taxon>Salicaceae</taxon>
        <taxon>Saliceae</taxon>
        <taxon>Populus</taxon>
    </lineage>
</organism>
<sequence length="66" mass="7165">MFTICLVNTGLTELVSLNVSNSLITIDGLRYLKPLKNLRSVSLESCKVTASGIKKLQSTELPNLVS</sequence>
<evidence type="ECO:0000313" key="1">
    <source>
        <dbReference type="EMBL" id="PNS93998.1"/>
    </source>
</evidence>
<dbReference type="SUPFAM" id="SSF52047">
    <property type="entry name" value="RNI-like"/>
    <property type="match status" value="1"/>
</dbReference>
<protein>
    <submittedName>
        <fullName evidence="1">Uncharacterized protein</fullName>
    </submittedName>
</protein>